<keyword evidence="6" id="KW-0411">Iron-sulfur</keyword>
<dbReference type="EMBL" id="JBHLTN010000034">
    <property type="protein sequence ID" value="MFC0594062.1"/>
    <property type="molecule type" value="Genomic_DNA"/>
</dbReference>
<evidence type="ECO:0000256" key="5">
    <source>
        <dbReference type="ARBA" id="ARBA00023004"/>
    </source>
</evidence>
<keyword evidence="10" id="KW-1185">Reference proteome</keyword>
<dbReference type="CDD" id="cd00207">
    <property type="entry name" value="fer2"/>
    <property type="match status" value="1"/>
</dbReference>
<keyword evidence="3" id="KW-0479">Metal-binding</keyword>
<organism evidence="9 10">
    <name type="scientific">Ottowia pentelensis</name>
    <dbReference type="NCBI Taxonomy" id="511108"/>
    <lineage>
        <taxon>Bacteria</taxon>
        <taxon>Pseudomonadati</taxon>
        <taxon>Pseudomonadota</taxon>
        <taxon>Betaproteobacteria</taxon>
        <taxon>Burkholderiales</taxon>
        <taxon>Comamonadaceae</taxon>
        <taxon>Ottowia</taxon>
    </lineage>
</organism>
<feature type="domain" description="FAD-binding FR-type" evidence="8">
    <location>
        <begin position="2"/>
        <end position="106"/>
    </location>
</feature>
<dbReference type="RefSeq" id="WP_377484562.1">
    <property type="nucleotide sequence ID" value="NZ_JBHLTN010000034.1"/>
</dbReference>
<dbReference type="InterPro" id="IPR012675">
    <property type="entry name" value="Beta-grasp_dom_sf"/>
</dbReference>
<sequence>MSTPTLAALVYAIRWEAQDVVSVELRPATAEVPFPPFEAGAHINLHLPNGLSRSYSLCNSDAERGRYVVGVARDRKTRGGSLYVHEQLRVGSVLPIDPPRNHFRLDADAPRSVLVAGGIGVTPLFCMLQHLAAQGRATDFIYCARSRRDAAFVDAIEALAREHGVALTLHFDSEHAGPPDLARLLAGKGADSHFYCCGPTPMISAFEQACERLGYANTHIERFTAAPPPAADLGGGFEVVCAKSGKTVAVPEDQSILDALIDAGLSPDYSCTEGVCGTCETAVIECDGELEHKDSVLTKGERQAGKTMMICVSRCKGTRLVLDI</sequence>
<keyword evidence="1" id="KW-0285">Flavoprotein</keyword>
<dbReference type="InterPro" id="IPR039261">
    <property type="entry name" value="FNR_nucleotide-bd"/>
</dbReference>
<accession>A0ABV6PW44</accession>
<evidence type="ECO:0000313" key="9">
    <source>
        <dbReference type="EMBL" id="MFC0594062.1"/>
    </source>
</evidence>
<protein>
    <submittedName>
        <fullName evidence="9">PDR/VanB family oxidoreductase</fullName>
    </submittedName>
</protein>
<dbReference type="PANTHER" id="PTHR47354:SF1">
    <property type="entry name" value="CARNITINE MONOOXYGENASE REDUCTASE SUBUNIT"/>
    <property type="match status" value="1"/>
</dbReference>
<dbReference type="SUPFAM" id="SSF54292">
    <property type="entry name" value="2Fe-2S ferredoxin-like"/>
    <property type="match status" value="1"/>
</dbReference>
<dbReference type="PROSITE" id="PS51085">
    <property type="entry name" value="2FE2S_FER_2"/>
    <property type="match status" value="1"/>
</dbReference>
<keyword evidence="5" id="KW-0408">Iron</keyword>
<evidence type="ECO:0000259" key="7">
    <source>
        <dbReference type="PROSITE" id="PS51085"/>
    </source>
</evidence>
<dbReference type="InterPro" id="IPR050415">
    <property type="entry name" value="MRET"/>
</dbReference>
<dbReference type="Pfam" id="PF00175">
    <property type="entry name" value="NAD_binding_1"/>
    <property type="match status" value="1"/>
</dbReference>
<dbReference type="Gene3D" id="3.40.50.80">
    <property type="entry name" value="Nucleotide-binding domain of ferredoxin-NADP reductase (FNR) module"/>
    <property type="match status" value="1"/>
</dbReference>
<dbReference type="SUPFAM" id="SSF52343">
    <property type="entry name" value="Ferredoxin reductase-like, C-terminal NADP-linked domain"/>
    <property type="match status" value="1"/>
</dbReference>
<dbReference type="PANTHER" id="PTHR47354">
    <property type="entry name" value="NADH OXIDOREDUCTASE HCR"/>
    <property type="match status" value="1"/>
</dbReference>
<dbReference type="InterPro" id="IPR036010">
    <property type="entry name" value="2Fe-2S_ferredoxin-like_sf"/>
</dbReference>
<dbReference type="InterPro" id="IPR006058">
    <property type="entry name" value="2Fe2S_fd_BS"/>
</dbReference>
<evidence type="ECO:0000259" key="8">
    <source>
        <dbReference type="PROSITE" id="PS51384"/>
    </source>
</evidence>
<dbReference type="Gene3D" id="3.10.20.30">
    <property type="match status" value="1"/>
</dbReference>
<dbReference type="InterPro" id="IPR001041">
    <property type="entry name" value="2Fe-2S_ferredoxin-type"/>
</dbReference>
<dbReference type="InterPro" id="IPR017927">
    <property type="entry name" value="FAD-bd_FR_type"/>
</dbReference>
<keyword evidence="4" id="KW-0560">Oxidoreductase</keyword>
<evidence type="ECO:0000313" key="10">
    <source>
        <dbReference type="Proteomes" id="UP001589834"/>
    </source>
</evidence>
<gene>
    <name evidence="9" type="ORF">ACFFGG_16035</name>
</gene>
<dbReference type="Pfam" id="PF00111">
    <property type="entry name" value="Fer2"/>
    <property type="match status" value="1"/>
</dbReference>
<comment type="caution">
    <text evidence="9">The sequence shown here is derived from an EMBL/GenBank/DDBJ whole genome shotgun (WGS) entry which is preliminary data.</text>
</comment>
<evidence type="ECO:0000256" key="2">
    <source>
        <dbReference type="ARBA" id="ARBA00022714"/>
    </source>
</evidence>
<keyword evidence="2" id="KW-0001">2Fe-2S</keyword>
<name>A0ABV6PW44_9BURK</name>
<dbReference type="SUPFAM" id="SSF63380">
    <property type="entry name" value="Riboflavin synthase domain-like"/>
    <property type="match status" value="1"/>
</dbReference>
<evidence type="ECO:0000256" key="1">
    <source>
        <dbReference type="ARBA" id="ARBA00022630"/>
    </source>
</evidence>
<reference evidence="9 10" key="1">
    <citation type="submission" date="2024-09" db="EMBL/GenBank/DDBJ databases">
        <authorList>
            <person name="Sun Q."/>
            <person name="Mori K."/>
        </authorList>
    </citation>
    <scope>NUCLEOTIDE SEQUENCE [LARGE SCALE GENOMIC DNA]</scope>
    <source>
        <strain evidence="9 10">NCAIM B.02336</strain>
    </source>
</reference>
<dbReference type="PRINTS" id="PR00409">
    <property type="entry name" value="PHDIOXRDTASE"/>
</dbReference>
<evidence type="ECO:0000256" key="4">
    <source>
        <dbReference type="ARBA" id="ARBA00023002"/>
    </source>
</evidence>
<evidence type="ECO:0000256" key="3">
    <source>
        <dbReference type="ARBA" id="ARBA00022723"/>
    </source>
</evidence>
<evidence type="ECO:0000256" key="6">
    <source>
        <dbReference type="ARBA" id="ARBA00023014"/>
    </source>
</evidence>
<dbReference type="PROSITE" id="PS51384">
    <property type="entry name" value="FAD_FR"/>
    <property type="match status" value="1"/>
</dbReference>
<dbReference type="Gene3D" id="2.40.30.10">
    <property type="entry name" value="Translation factors"/>
    <property type="match status" value="1"/>
</dbReference>
<dbReference type="Proteomes" id="UP001589834">
    <property type="component" value="Unassembled WGS sequence"/>
</dbReference>
<proteinExistence type="predicted"/>
<dbReference type="InterPro" id="IPR001433">
    <property type="entry name" value="OxRdtase_FAD/NAD-bd"/>
</dbReference>
<dbReference type="InterPro" id="IPR017938">
    <property type="entry name" value="Riboflavin_synthase-like_b-brl"/>
</dbReference>
<dbReference type="PROSITE" id="PS00197">
    <property type="entry name" value="2FE2S_FER_1"/>
    <property type="match status" value="1"/>
</dbReference>
<feature type="domain" description="2Fe-2S ferredoxin-type" evidence="7">
    <location>
        <begin position="237"/>
        <end position="324"/>
    </location>
</feature>
<dbReference type="CDD" id="cd06185">
    <property type="entry name" value="PDR_like"/>
    <property type="match status" value="1"/>
</dbReference>